<sequence length="593" mass="65367">MEQSARGTFSLVVQEVQYDDGGRYTCEAVNDAGSCQVTVEIIVEGNAGKKYSLPSSNRAGGSMGVPAVENRPSIWGESPPKFVTKPSRLYLKVGQSGKFSAKITGRPQPLVQWYKGEEKIQPSDHYNMFERSGMHFLEIRHVCSEDAGVYTCLVANSAGKASATAELIVQDGDTETASIPKRSQDLSKPSVVKHSTNGLDIEQKTSSTPVRTATMETHAPLSTTTVASDPPMTRNDTPNITSSLSSQPISKSTEGKSPASDKTSNFVNLRSQNIGKNESHGTKRVSETFRAPGQMPEPSWVESSRDSRQQTRESNMDIIETLPSFDYQPQSQEVVQGEKVTFRCQVSGSPEPTVSWVKDGAPLRQRSGVSTRQEGSLHVLCLENAHITDTGQYGCTATNKKGKTAVHWSLTVKRVRVEAKPPVFSSTLKDCSVSEGQDFILQCSVEGRPLPELSWLHNDKPIPHSHTVFENNKAQLKVQAADLEDAGVYTCVAVNDHGRAVSTARVLVKVVRSMYQTAKVKPPSGEPMKFRNTYEVTKPRLLKSCDFGNLKDLERFCMKEWSLISCQVFSKLIRHYRRRLRAVILAKGGCKKY</sequence>
<organism evidence="8 9">
    <name type="scientific">Anabarilius grahami</name>
    <name type="common">Kanglang fish</name>
    <name type="synonym">Barilius grahami</name>
    <dbReference type="NCBI Taxonomy" id="495550"/>
    <lineage>
        <taxon>Eukaryota</taxon>
        <taxon>Metazoa</taxon>
        <taxon>Chordata</taxon>
        <taxon>Craniata</taxon>
        <taxon>Vertebrata</taxon>
        <taxon>Euteleostomi</taxon>
        <taxon>Actinopterygii</taxon>
        <taxon>Neopterygii</taxon>
        <taxon>Teleostei</taxon>
        <taxon>Ostariophysi</taxon>
        <taxon>Cypriniformes</taxon>
        <taxon>Xenocyprididae</taxon>
        <taxon>Xenocypridinae</taxon>
        <taxon>Xenocypridinae incertae sedis</taxon>
        <taxon>Anabarilius</taxon>
    </lineage>
</organism>
<proteinExistence type="inferred from homology"/>
<dbReference type="SMART" id="SM00409">
    <property type="entry name" value="IG"/>
    <property type="match status" value="3"/>
</dbReference>
<dbReference type="PANTHER" id="PTHR47633">
    <property type="entry name" value="IMMUNOGLOBULIN"/>
    <property type="match status" value="1"/>
</dbReference>
<keyword evidence="3" id="KW-0963">Cytoplasm</keyword>
<dbReference type="GO" id="GO:0016301">
    <property type="term" value="F:kinase activity"/>
    <property type="evidence" value="ECO:0007669"/>
    <property type="project" value="UniProtKB-KW"/>
</dbReference>
<dbReference type="Pfam" id="PF07679">
    <property type="entry name" value="I-set"/>
    <property type="match status" value="4"/>
</dbReference>
<evidence type="ECO:0000256" key="2">
    <source>
        <dbReference type="ARBA" id="ARBA00006692"/>
    </source>
</evidence>
<evidence type="ECO:0000256" key="5">
    <source>
        <dbReference type="ARBA" id="ARBA00023319"/>
    </source>
</evidence>
<keyword evidence="4" id="KW-0677">Repeat</keyword>
<comment type="similarity">
    <text evidence="2">Belongs to the protein kinase superfamily. CAMK Ser/Thr protein kinase family.</text>
</comment>
<keyword evidence="8" id="KW-0808">Transferase</keyword>
<evidence type="ECO:0000256" key="1">
    <source>
        <dbReference type="ARBA" id="ARBA00004496"/>
    </source>
</evidence>
<feature type="domain" description="Ig-like" evidence="7">
    <location>
        <begin position="80"/>
        <end position="168"/>
    </location>
</feature>
<feature type="compositionally biased region" description="Polar residues" evidence="6">
    <location>
        <begin position="234"/>
        <end position="252"/>
    </location>
</feature>
<accession>A0A3N0Y8Y4</accession>
<feature type="compositionally biased region" description="Polar residues" evidence="6">
    <location>
        <begin position="193"/>
        <end position="227"/>
    </location>
</feature>
<dbReference type="InterPro" id="IPR003598">
    <property type="entry name" value="Ig_sub2"/>
</dbReference>
<evidence type="ECO:0000256" key="4">
    <source>
        <dbReference type="ARBA" id="ARBA00022737"/>
    </source>
</evidence>
<dbReference type="SMART" id="SM00408">
    <property type="entry name" value="IGc2"/>
    <property type="match status" value="3"/>
</dbReference>
<feature type="domain" description="Ig-like" evidence="7">
    <location>
        <begin position="323"/>
        <end position="411"/>
    </location>
</feature>
<feature type="compositionally biased region" description="Polar residues" evidence="6">
    <location>
        <begin position="260"/>
        <end position="276"/>
    </location>
</feature>
<keyword evidence="8" id="KW-0418">Kinase</keyword>
<evidence type="ECO:0000256" key="6">
    <source>
        <dbReference type="SAM" id="MobiDB-lite"/>
    </source>
</evidence>
<dbReference type="Gene3D" id="2.60.40.10">
    <property type="entry name" value="Immunoglobulins"/>
    <property type="match status" value="4"/>
</dbReference>
<dbReference type="FunFam" id="2.60.40.10:FF:000425">
    <property type="entry name" value="Myosin light chain kinase"/>
    <property type="match status" value="1"/>
</dbReference>
<feature type="domain" description="Ig-like" evidence="7">
    <location>
        <begin position="421"/>
        <end position="502"/>
    </location>
</feature>
<evidence type="ECO:0000259" key="7">
    <source>
        <dbReference type="PROSITE" id="PS50835"/>
    </source>
</evidence>
<dbReference type="InterPro" id="IPR036179">
    <property type="entry name" value="Ig-like_dom_sf"/>
</dbReference>
<comment type="caution">
    <text evidence="8">The sequence shown here is derived from an EMBL/GenBank/DDBJ whole genome shotgun (WGS) entry which is preliminary data.</text>
</comment>
<dbReference type="InterPro" id="IPR013783">
    <property type="entry name" value="Ig-like_fold"/>
</dbReference>
<dbReference type="OrthoDB" id="5969272at2759"/>
<keyword evidence="9" id="KW-1185">Reference proteome</keyword>
<name>A0A3N0Y8Y4_ANAGA</name>
<dbReference type="GO" id="GO:0005737">
    <property type="term" value="C:cytoplasm"/>
    <property type="evidence" value="ECO:0007669"/>
    <property type="project" value="UniProtKB-SubCell"/>
</dbReference>
<keyword evidence="5" id="KW-0393">Immunoglobulin domain</keyword>
<feature type="region of interest" description="Disordered" evidence="6">
    <location>
        <begin position="176"/>
        <end position="312"/>
    </location>
</feature>
<protein>
    <submittedName>
        <fullName evidence="8">Myosin light chain kinase, smooth muscle</fullName>
    </submittedName>
</protein>
<feature type="compositionally biased region" description="Basic and acidic residues" evidence="6">
    <location>
        <begin position="303"/>
        <end position="312"/>
    </location>
</feature>
<dbReference type="AlphaFoldDB" id="A0A3N0Y8Y4"/>
<dbReference type="PROSITE" id="PS50835">
    <property type="entry name" value="IG_LIKE"/>
    <property type="match status" value="3"/>
</dbReference>
<reference evidence="8 9" key="1">
    <citation type="submission" date="2018-10" db="EMBL/GenBank/DDBJ databases">
        <title>Genome assembly for a Yunnan-Guizhou Plateau 3E fish, Anabarilius grahami (Regan), and its evolutionary and genetic applications.</title>
        <authorList>
            <person name="Jiang W."/>
        </authorList>
    </citation>
    <scope>NUCLEOTIDE SEQUENCE [LARGE SCALE GENOMIC DNA]</scope>
    <source>
        <strain evidence="8">AG-KIZ</strain>
        <tissue evidence="8">Muscle</tissue>
    </source>
</reference>
<gene>
    <name evidence="8" type="ORF">DPX16_14113</name>
</gene>
<dbReference type="FunFam" id="2.60.40.10:FF:000080">
    <property type="entry name" value="Myosin light chain kinase, smooth muscle"/>
    <property type="match status" value="1"/>
</dbReference>
<dbReference type="Proteomes" id="UP000281406">
    <property type="component" value="Unassembled WGS sequence"/>
</dbReference>
<evidence type="ECO:0000256" key="3">
    <source>
        <dbReference type="ARBA" id="ARBA00022490"/>
    </source>
</evidence>
<dbReference type="FunFam" id="2.60.40.10:FF:000147">
    <property type="entry name" value="Myosin light chain kinase"/>
    <property type="match status" value="1"/>
</dbReference>
<evidence type="ECO:0000313" key="8">
    <source>
        <dbReference type="EMBL" id="ROL42706.1"/>
    </source>
</evidence>
<comment type="subcellular location">
    <subcellularLocation>
        <location evidence="1">Cytoplasm</location>
    </subcellularLocation>
</comment>
<dbReference type="InterPro" id="IPR013098">
    <property type="entry name" value="Ig_I-set"/>
</dbReference>
<dbReference type="EMBL" id="RJVU01049572">
    <property type="protein sequence ID" value="ROL42706.1"/>
    <property type="molecule type" value="Genomic_DNA"/>
</dbReference>
<feature type="compositionally biased region" description="Basic and acidic residues" evidence="6">
    <location>
        <begin position="277"/>
        <end position="287"/>
    </location>
</feature>
<dbReference type="SUPFAM" id="SSF48726">
    <property type="entry name" value="Immunoglobulin"/>
    <property type="match status" value="4"/>
</dbReference>
<dbReference type="InterPro" id="IPR003599">
    <property type="entry name" value="Ig_sub"/>
</dbReference>
<evidence type="ECO:0000313" key="9">
    <source>
        <dbReference type="Proteomes" id="UP000281406"/>
    </source>
</evidence>
<dbReference type="PANTHER" id="PTHR47633:SF4">
    <property type="entry name" value="MYOPALLADIN ISOFORM X1"/>
    <property type="match status" value="1"/>
</dbReference>
<dbReference type="InterPro" id="IPR007110">
    <property type="entry name" value="Ig-like_dom"/>
</dbReference>